<accession>A0ACC2VJV2</accession>
<dbReference type="EMBL" id="JASBWT010000013">
    <property type="protein sequence ID" value="KAJ9099269.1"/>
    <property type="molecule type" value="Genomic_DNA"/>
</dbReference>
<keyword evidence="2" id="KW-1185">Reference proteome</keyword>
<organism evidence="1 2">
    <name type="scientific">Naganishia friedmannii</name>
    <dbReference type="NCBI Taxonomy" id="89922"/>
    <lineage>
        <taxon>Eukaryota</taxon>
        <taxon>Fungi</taxon>
        <taxon>Dikarya</taxon>
        <taxon>Basidiomycota</taxon>
        <taxon>Agaricomycotina</taxon>
        <taxon>Tremellomycetes</taxon>
        <taxon>Filobasidiales</taxon>
        <taxon>Filobasidiaceae</taxon>
        <taxon>Naganishia</taxon>
    </lineage>
</organism>
<protein>
    <submittedName>
        <fullName evidence="1">Uncharacterized protein</fullName>
    </submittedName>
</protein>
<evidence type="ECO:0000313" key="1">
    <source>
        <dbReference type="EMBL" id="KAJ9099269.1"/>
    </source>
</evidence>
<name>A0ACC2VJV2_9TREE</name>
<evidence type="ECO:0000313" key="2">
    <source>
        <dbReference type="Proteomes" id="UP001227268"/>
    </source>
</evidence>
<comment type="caution">
    <text evidence="1">The sequence shown here is derived from an EMBL/GenBank/DDBJ whole genome shotgun (WGS) entry which is preliminary data.</text>
</comment>
<proteinExistence type="predicted"/>
<sequence>METTGYALTDLPNEKDPTTATTTSAAEESGYRYADGEQILRSHQRDSEHVERLTELLTDVARNIQGELDGYRSRWVIARSNLLQVLSKLLYYGLTFGAASQTLGEEYVEILPYAAKRHNFPSRRRRLLSVLALSLIPSVWRSLITALQPAPAIRRPGQERETRRAALHRLLTSEAVKRLPEAWFVYFLLRSRNVDWSKSLFGLRYITSVPEKKGGSPTYEAVGVLLALPMLSKLMSGWRVRQAVQEVGADTGVQDKENQNTSPGHTYTIDSQPALALATSTTTAAQEHTILPLAQLTGPARPQCPLCLAPRGVAPESGGTCVTECGHVFCWGCIQEWGHEKVSIR</sequence>
<reference evidence="1" key="1">
    <citation type="submission" date="2023-04" db="EMBL/GenBank/DDBJ databases">
        <title>Draft Genome sequencing of Naganishia species isolated from polar environments using Oxford Nanopore Technology.</title>
        <authorList>
            <person name="Leo P."/>
            <person name="Venkateswaran K."/>
        </authorList>
    </citation>
    <scope>NUCLEOTIDE SEQUENCE</scope>
    <source>
        <strain evidence="1">MNA-CCFEE 5423</strain>
    </source>
</reference>
<dbReference type="Proteomes" id="UP001227268">
    <property type="component" value="Unassembled WGS sequence"/>
</dbReference>
<gene>
    <name evidence="1" type="ORF">QFC21_004150</name>
</gene>